<evidence type="ECO:0008006" key="2">
    <source>
        <dbReference type="Google" id="ProtNLM"/>
    </source>
</evidence>
<dbReference type="NCBIfam" id="TIGR01409">
    <property type="entry name" value="TAT_signal_seq"/>
    <property type="match status" value="1"/>
</dbReference>
<evidence type="ECO:0000313" key="1">
    <source>
        <dbReference type="EMBL" id="SVB27143.1"/>
    </source>
</evidence>
<dbReference type="PROSITE" id="PS51257">
    <property type="entry name" value="PROKAR_LIPOPROTEIN"/>
    <property type="match status" value="1"/>
</dbReference>
<gene>
    <name evidence="1" type="ORF">METZ01_LOCUS179997</name>
</gene>
<dbReference type="AlphaFoldDB" id="A0A382CPC3"/>
<accession>A0A382CPC3</accession>
<proteinExistence type="predicted"/>
<sequence>MMKRRRFIAGLGSGAALAACSPQTQEETRSDPG</sequence>
<reference evidence="1" key="1">
    <citation type="submission" date="2018-05" db="EMBL/GenBank/DDBJ databases">
        <authorList>
            <person name="Lanie J.A."/>
            <person name="Ng W.-L."/>
            <person name="Kazmierczak K.M."/>
            <person name="Andrzejewski T.M."/>
            <person name="Davidsen T.M."/>
            <person name="Wayne K.J."/>
            <person name="Tettelin H."/>
            <person name="Glass J.I."/>
            <person name="Rusch D."/>
            <person name="Podicherti R."/>
            <person name="Tsui H.-C.T."/>
            <person name="Winkler M.E."/>
        </authorList>
    </citation>
    <scope>NUCLEOTIDE SEQUENCE</scope>
</reference>
<dbReference type="InterPro" id="IPR019546">
    <property type="entry name" value="TAT_signal_bac_arc"/>
</dbReference>
<organism evidence="1">
    <name type="scientific">marine metagenome</name>
    <dbReference type="NCBI Taxonomy" id="408172"/>
    <lineage>
        <taxon>unclassified sequences</taxon>
        <taxon>metagenomes</taxon>
        <taxon>ecological metagenomes</taxon>
    </lineage>
</organism>
<feature type="non-terminal residue" evidence="1">
    <location>
        <position position="33"/>
    </location>
</feature>
<protein>
    <recommendedName>
        <fullName evidence="2">Twin-arginine translocation signal domain-containing protein</fullName>
    </recommendedName>
</protein>
<name>A0A382CPC3_9ZZZZ</name>
<dbReference type="EMBL" id="UINC01035164">
    <property type="protein sequence ID" value="SVB27143.1"/>
    <property type="molecule type" value="Genomic_DNA"/>
</dbReference>